<keyword evidence="3" id="KW-1185">Reference proteome</keyword>
<organism evidence="2 3">
    <name type="scientific">Curvularia clavata</name>
    <dbReference type="NCBI Taxonomy" id="95742"/>
    <lineage>
        <taxon>Eukaryota</taxon>
        <taxon>Fungi</taxon>
        <taxon>Dikarya</taxon>
        <taxon>Ascomycota</taxon>
        <taxon>Pezizomycotina</taxon>
        <taxon>Dothideomycetes</taxon>
        <taxon>Pleosporomycetidae</taxon>
        <taxon>Pleosporales</taxon>
        <taxon>Pleosporineae</taxon>
        <taxon>Pleosporaceae</taxon>
        <taxon>Curvularia</taxon>
    </lineage>
</organism>
<proteinExistence type="predicted"/>
<dbReference type="InterPro" id="IPR000719">
    <property type="entry name" value="Prot_kinase_dom"/>
</dbReference>
<evidence type="ECO:0000313" key="2">
    <source>
        <dbReference type="EMBL" id="USP80554.1"/>
    </source>
</evidence>
<accession>A0A9Q8ZFL9</accession>
<dbReference type="AlphaFoldDB" id="A0A9Q8ZFL9"/>
<dbReference type="Pfam" id="PF00069">
    <property type="entry name" value="Pkinase"/>
    <property type="match status" value="1"/>
</dbReference>
<dbReference type="OrthoDB" id="1668230at2759"/>
<protein>
    <submittedName>
        <fullName evidence="2">Kinase-like protein</fullName>
    </submittedName>
</protein>
<dbReference type="GO" id="GO:0004674">
    <property type="term" value="F:protein serine/threonine kinase activity"/>
    <property type="evidence" value="ECO:0007669"/>
    <property type="project" value="TreeGrafter"/>
</dbReference>
<dbReference type="SUPFAM" id="SSF56112">
    <property type="entry name" value="Protein kinase-like (PK-like)"/>
    <property type="match status" value="1"/>
</dbReference>
<dbReference type="Proteomes" id="UP001056012">
    <property type="component" value="Chromosome 6"/>
</dbReference>
<dbReference type="InterPro" id="IPR051681">
    <property type="entry name" value="Ser/Thr_Kinases-Pseudokinases"/>
</dbReference>
<dbReference type="Gene3D" id="1.10.510.10">
    <property type="entry name" value="Transferase(Phosphotransferase) domain 1"/>
    <property type="match status" value="1"/>
</dbReference>
<evidence type="ECO:0000259" key="1">
    <source>
        <dbReference type="PROSITE" id="PS50011"/>
    </source>
</evidence>
<keyword evidence="2" id="KW-0808">Transferase</keyword>
<evidence type="ECO:0000313" key="3">
    <source>
        <dbReference type="Proteomes" id="UP001056012"/>
    </source>
</evidence>
<dbReference type="PANTHER" id="PTHR44329">
    <property type="entry name" value="SERINE/THREONINE-PROTEIN KINASE TNNI3K-RELATED"/>
    <property type="match status" value="1"/>
</dbReference>
<sequence length="280" mass="31193">MAPVTADLPVPLAVCNHTSTDGLSREFKFNPEDPDIHVFDGKGEFMGSGVTGLVELLDSGDVIKSPWTSPSDISECMREMEIEAQIYERLGVHPRLVLFKHWDPVEHTLTLEYMPNGSLMEYIQQHREEISLSQRQQWVMEAAEGIELLHSHDVIHADVGPHNFLLDSSLSLKISDFGGSSLDGSKPVVVPSARYRLPGSCGPNATVKEDLFALGSTIYFIATGHEPYEELTDEHQVEELYKNGAFPELSDVPFAEVISLCWKQEVESAQMLIKLMQLSP</sequence>
<keyword evidence="2" id="KW-0418">Kinase</keyword>
<feature type="domain" description="Protein kinase" evidence="1">
    <location>
        <begin position="40"/>
        <end position="280"/>
    </location>
</feature>
<reference evidence="2" key="1">
    <citation type="submission" date="2021-12" db="EMBL/GenBank/DDBJ databases">
        <title>Curvularia clavata genome.</title>
        <authorList>
            <person name="Cao Y."/>
        </authorList>
    </citation>
    <scope>NUCLEOTIDE SEQUENCE</scope>
    <source>
        <strain evidence="2">Yc1106</strain>
    </source>
</reference>
<dbReference type="GO" id="GO:0005524">
    <property type="term" value="F:ATP binding"/>
    <property type="evidence" value="ECO:0007669"/>
    <property type="project" value="InterPro"/>
</dbReference>
<dbReference type="PROSITE" id="PS50011">
    <property type="entry name" value="PROTEIN_KINASE_DOM"/>
    <property type="match status" value="1"/>
</dbReference>
<dbReference type="InterPro" id="IPR011009">
    <property type="entry name" value="Kinase-like_dom_sf"/>
</dbReference>
<dbReference type="VEuPathDB" id="FungiDB:yc1106_07828"/>
<gene>
    <name evidence="2" type="ORF">yc1106_07828</name>
</gene>
<dbReference type="EMBL" id="CP089279">
    <property type="protein sequence ID" value="USP80554.1"/>
    <property type="molecule type" value="Genomic_DNA"/>
</dbReference>
<name>A0A9Q8ZFL9_CURCL</name>